<proteinExistence type="predicted"/>
<dbReference type="EMBL" id="CAEMXZ010000095">
    <property type="protein sequence ID" value="CAB4324030.1"/>
    <property type="molecule type" value="Genomic_DNA"/>
</dbReference>
<dbReference type="InterPro" id="IPR044855">
    <property type="entry name" value="CoA-Trfase_III_dom3_sf"/>
</dbReference>
<dbReference type="AlphaFoldDB" id="A0A6J5YCZ4"/>
<gene>
    <name evidence="1" type="ORF">UFOPK1392_01793</name>
</gene>
<evidence type="ECO:0000313" key="1">
    <source>
        <dbReference type="EMBL" id="CAB4324030.1"/>
    </source>
</evidence>
<accession>A0A6J5YCZ4</accession>
<name>A0A6J5YCZ4_9ZZZZ</name>
<dbReference type="InterPro" id="IPR003673">
    <property type="entry name" value="CoA-Trfase_fam_III"/>
</dbReference>
<dbReference type="PANTHER" id="PTHR48228:SF5">
    <property type="entry name" value="ALPHA-METHYLACYL-COA RACEMASE"/>
    <property type="match status" value="1"/>
</dbReference>
<dbReference type="Gene3D" id="3.30.1540.10">
    <property type="entry name" value="formyl-coa transferase, domain 3"/>
    <property type="match status" value="1"/>
</dbReference>
<sequence length="382" mass="40460">MGPLAGVRVVEIAGIGPGPFAAMMLADMGADVIRVDRAGQVYGGDPDTPPKDVMNRGRRSIGVDLKNPAGIETVLSLVENADALIEGFRPGVTERLGIGPDACLARNPKLVYGRMTGWGQTGPMAHMAGHDMNYIAIGGALGAIGRPDERPQPPLNLVGDFGGGGMLLAFGIACGIIEARTSGKGQVVDAAMVDGTAVLTTFMHGFMAMGIWSDERGVNMLDTGAHYYEVYECADGKFLSVGAIEPQFYAELLEKTGLAGDEEFARQNDRSMWPHLKERLAAVIITKTRDEWAVIFDGSDACVAPILSLGEAPKHPHMVARNAFVEVGGVVQPAPAHRFSRTTEGIQRPPSHPGQHTDEVLSEWGVADADRLAALRAEGAIA</sequence>
<dbReference type="Pfam" id="PF02515">
    <property type="entry name" value="CoA_transf_3"/>
    <property type="match status" value="1"/>
</dbReference>
<dbReference type="GO" id="GO:0003824">
    <property type="term" value="F:catalytic activity"/>
    <property type="evidence" value="ECO:0007669"/>
    <property type="project" value="InterPro"/>
</dbReference>
<dbReference type="InterPro" id="IPR023606">
    <property type="entry name" value="CoA-Trfase_III_dom_1_sf"/>
</dbReference>
<dbReference type="InterPro" id="IPR050509">
    <property type="entry name" value="CoA-transferase_III"/>
</dbReference>
<reference evidence="1" key="1">
    <citation type="submission" date="2020-05" db="EMBL/GenBank/DDBJ databases">
        <authorList>
            <person name="Chiriac C."/>
            <person name="Salcher M."/>
            <person name="Ghai R."/>
            <person name="Kavagutti S V."/>
        </authorList>
    </citation>
    <scope>NUCLEOTIDE SEQUENCE</scope>
</reference>
<dbReference type="PANTHER" id="PTHR48228">
    <property type="entry name" value="SUCCINYL-COA--D-CITRAMALATE COA-TRANSFERASE"/>
    <property type="match status" value="1"/>
</dbReference>
<dbReference type="Gene3D" id="3.40.50.10540">
    <property type="entry name" value="Crotonobetainyl-coa:carnitine coa-transferase, domain 1"/>
    <property type="match status" value="1"/>
</dbReference>
<organism evidence="1">
    <name type="scientific">freshwater metagenome</name>
    <dbReference type="NCBI Taxonomy" id="449393"/>
    <lineage>
        <taxon>unclassified sequences</taxon>
        <taxon>metagenomes</taxon>
        <taxon>ecological metagenomes</taxon>
    </lineage>
</organism>
<dbReference type="SUPFAM" id="SSF89796">
    <property type="entry name" value="CoA-transferase family III (CaiB/BaiF)"/>
    <property type="match status" value="1"/>
</dbReference>
<protein>
    <submittedName>
        <fullName evidence="1">Unannotated protein</fullName>
    </submittedName>
</protein>